<dbReference type="EMBL" id="CP042345">
    <property type="protein sequence ID" value="QEA16270.1"/>
    <property type="molecule type" value="Genomic_DNA"/>
</dbReference>
<dbReference type="GO" id="GO:0009007">
    <property type="term" value="F:site-specific DNA-methyltransferase (adenine-specific) activity"/>
    <property type="evidence" value="ECO:0007669"/>
    <property type="project" value="UniProtKB-EC"/>
</dbReference>
<organism evidence="7 8">
    <name type="scientific">Novosphingobium ginsenosidimutans</name>
    <dbReference type="NCBI Taxonomy" id="1176536"/>
    <lineage>
        <taxon>Bacteria</taxon>
        <taxon>Pseudomonadati</taxon>
        <taxon>Pseudomonadota</taxon>
        <taxon>Alphaproteobacteria</taxon>
        <taxon>Sphingomonadales</taxon>
        <taxon>Sphingomonadaceae</taxon>
        <taxon>Novosphingobium</taxon>
    </lineage>
</organism>
<feature type="domain" description="DNA methylase N-4/N-6" evidence="6">
    <location>
        <begin position="66"/>
        <end position="283"/>
    </location>
</feature>
<keyword evidence="8" id="KW-1185">Reference proteome</keyword>
<dbReference type="InterPro" id="IPR002052">
    <property type="entry name" value="DNA_methylase_N6_adenine_CS"/>
</dbReference>
<gene>
    <name evidence="7" type="ORF">FRF71_09070</name>
</gene>
<protein>
    <recommendedName>
        <fullName evidence="5">Methyltransferase</fullName>
        <ecNumber evidence="5">2.1.1.-</ecNumber>
    </recommendedName>
</protein>
<dbReference type="Pfam" id="PF01555">
    <property type="entry name" value="N6_N4_Mtase"/>
    <property type="match status" value="1"/>
</dbReference>
<dbReference type="AlphaFoldDB" id="A0A5B8S4D7"/>
<dbReference type="InterPro" id="IPR002941">
    <property type="entry name" value="DNA_methylase_N4/N6"/>
</dbReference>
<dbReference type="REBASE" id="367242">
    <property type="entry name" value="M.NgiFW6ORF9070P"/>
</dbReference>
<dbReference type="GO" id="GO:0003677">
    <property type="term" value="F:DNA binding"/>
    <property type="evidence" value="ECO:0007669"/>
    <property type="project" value="InterPro"/>
</dbReference>
<evidence type="ECO:0000256" key="2">
    <source>
        <dbReference type="ARBA" id="ARBA00022603"/>
    </source>
</evidence>
<name>A0A5B8S4D7_9SPHN</name>
<reference evidence="7 8" key="1">
    <citation type="journal article" date="2013" name="J. Microbiol. Biotechnol.">
        <title>Novosphingobium ginsenosidimutans sp. nov., with the ability to convert ginsenoside.</title>
        <authorList>
            <person name="Kim J.K."/>
            <person name="He D."/>
            <person name="Liu Q.M."/>
            <person name="Park H.Y."/>
            <person name="Jung M.S."/>
            <person name="Yoon M.H."/>
            <person name="Kim S.C."/>
            <person name="Im W.T."/>
        </authorList>
    </citation>
    <scope>NUCLEOTIDE SEQUENCE [LARGE SCALE GENOMIC DNA]</scope>
    <source>
        <strain evidence="7 8">FW-6</strain>
    </source>
</reference>
<keyword evidence="3 7" id="KW-0808">Transferase</keyword>
<evidence type="ECO:0000259" key="6">
    <source>
        <dbReference type="Pfam" id="PF01555"/>
    </source>
</evidence>
<evidence type="ECO:0000256" key="3">
    <source>
        <dbReference type="ARBA" id="ARBA00022679"/>
    </source>
</evidence>
<dbReference type="InterPro" id="IPR001091">
    <property type="entry name" value="RM_Methyltransferase"/>
</dbReference>
<evidence type="ECO:0000256" key="4">
    <source>
        <dbReference type="ARBA" id="ARBA00047942"/>
    </source>
</evidence>
<dbReference type="GO" id="GO:0008170">
    <property type="term" value="F:N-methyltransferase activity"/>
    <property type="evidence" value="ECO:0007669"/>
    <property type="project" value="InterPro"/>
</dbReference>
<dbReference type="SUPFAM" id="SSF53335">
    <property type="entry name" value="S-adenosyl-L-methionine-dependent methyltransferases"/>
    <property type="match status" value="1"/>
</dbReference>
<evidence type="ECO:0000313" key="7">
    <source>
        <dbReference type="EMBL" id="QEA16270.1"/>
    </source>
</evidence>
<dbReference type="EC" id="2.1.1.-" evidence="5"/>
<dbReference type="InterPro" id="IPR029063">
    <property type="entry name" value="SAM-dependent_MTases_sf"/>
</dbReference>
<evidence type="ECO:0000256" key="1">
    <source>
        <dbReference type="ARBA" id="ARBA00006594"/>
    </source>
</evidence>
<dbReference type="PRINTS" id="PR00508">
    <property type="entry name" value="S21N4MTFRASE"/>
</dbReference>
<evidence type="ECO:0000256" key="5">
    <source>
        <dbReference type="RuleBase" id="RU362026"/>
    </source>
</evidence>
<dbReference type="GO" id="GO:0032259">
    <property type="term" value="P:methylation"/>
    <property type="evidence" value="ECO:0007669"/>
    <property type="project" value="UniProtKB-KW"/>
</dbReference>
<keyword evidence="2 7" id="KW-0489">Methyltransferase</keyword>
<dbReference type="Gene3D" id="3.40.50.150">
    <property type="entry name" value="Vaccinia Virus protein VP39"/>
    <property type="match status" value="1"/>
</dbReference>
<dbReference type="OrthoDB" id="9773571at2"/>
<evidence type="ECO:0000313" key="8">
    <source>
        <dbReference type="Proteomes" id="UP000321172"/>
    </source>
</evidence>
<dbReference type="Proteomes" id="UP000321172">
    <property type="component" value="Chromosome"/>
</dbReference>
<proteinExistence type="inferred from homology"/>
<dbReference type="PROSITE" id="PS00092">
    <property type="entry name" value="N6_MTASE"/>
    <property type="match status" value="1"/>
</dbReference>
<sequence>MIFDDCRKLMNRSHHNSRHIGMNALKKRGRSHRSASFSFGKPLQTTHAVFAADCVDLLRRLPNESVQLIVCDPPYNIAAADWDSYPDYVSWAIDWLVESKRVLATSGSLVVFGGIQYQGEAGSGDLLSLLHEIRSRRLFNLVNLIIWNYPNGMGAQRFFANRHEEVAWFAKSSEYFFDLDAVREPFDAATKQAYLKDKRLRPESIEKGKNPTNVWRMNRLNGNSKERVGHPTQKPREIVAKLVKALSFDGSLVLDFFAGSGVTSRVCVELGRHSISTDIDPEVTSFFSKQMTDYTYPDGTCDFKVLGEHDFQHHPVFTSGSQPSGAT</sequence>
<dbReference type="KEGG" id="ngf:FRF71_09070"/>
<comment type="similarity">
    <text evidence="1 5">Belongs to the N(4)/N(6)-methyltransferase family.</text>
</comment>
<accession>A0A5B8S4D7</accession>
<comment type="catalytic activity">
    <reaction evidence="4">
        <text>a 2'-deoxyadenosine in DNA + S-adenosyl-L-methionine = an N(6)-methyl-2'-deoxyadenosine in DNA + S-adenosyl-L-homocysteine + H(+)</text>
        <dbReference type="Rhea" id="RHEA:15197"/>
        <dbReference type="Rhea" id="RHEA-COMP:12418"/>
        <dbReference type="Rhea" id="RHEA-COMP:12419"/>
        <dbReference type="ChEBI" id="CHEBI:15378"/>
        <dbReference type="ChEBI" id="CHEBI:57856"/>
        <dbReference type="ChEBI" id="CHEBI:59789"/>
        <dbReference type="ChEBI" id="CHEBI:90615"/>
        <dbReference type="ChEBI" id="CHEBI:90616"/>
        <dbReference type="EC" id="2.1.1.72"/>
    </reaction>
</comment>